<reference evidence="2" key="1">
    <citation type="submission" date="2019-08" db="EMBL/GenBank/DDBJ databases">
        <title>The complete genome of Acinetobacter defluvii strain WCHAD010030.</title>
        <authorList>
            <person name="Hu Y."/>
            <person name="Qin J."/>
            <person name="Feng Y."/>
            <person name="Zong Z."/>
        </authorList>
    </citation>
    <scope>NUCLEOTIDE SEQUENCE</scope>
    <source>
        <strain evidence="2">WCHA30</strain>
    </source>
</reference>
<keyword evidence="3" id="KW-1185">Reference proteome</keyword>
<organism evidence="2 3">
    <name type="scientific">Acinetobacter defluvii</name>
    <dbReference type="NCBI Taxonomy" id="1871111"/>
    <lineage>
        <taxon>Bacteria</taxon>
        <taxon>Pseudomonadati</taxon>
        <taxon>Pseudomonadota</taxon>
        <taxon>Gammaproteobacteria</taxon>
        <taxon>Moraxellales</taxon>
        <taxon>Moraxellaceae</taxon>
        <taxon>Acinetobacter</taxon>
    </lineage>
</organism>
<proteinExistence type="predicted"/>
<sequence>MAVFHSVRNLMISFIVVVLLVAVLFWLYLNVQASMQVSAQNAEIQLSDSLPTQIHVGNYLETQAIGSLDTELNIERKLNLPLKGRYPADLAFVVETPISVDIDYQTSIKINTIMPLDADTDLIYKNKLLPKFPIKVDIPVQLDVPFHLKRTYQLPIKIMFSGPVQFEFDDMLNLYVKHTFRPTLNLNDPMTMKKITKFNATMYNRERQSLADLGLQIDLPIKNIHP</sequence>
<evidence type="ECO:0000313" key="2">
    <source>
        <dbReference type="EMBL" id="AWL28489.1"/>
    </source>
</evidence>
<keyword evidence="1" id="KW-0472">Membrane</keyword>
<name>A0A2S2FC18_9GAMM</name>
<dbReference type="STRING" id="1871111.GCA_001704615_00015"/>
<gene>
    <name evidence="2" type="ORF">DJ533_07895</name>
</gene>
<dbReference type="OrthoDB" id="6709355at2"/>
<accession>A0A2S2FC18</accession>
<dbReference type="EMBL" id="CP029397">
    <property type="protein sequence ID" value="AWL28489.1"/>
    <property type="molecule type" value="Genomic_DNA"/>
</dbReference>
<dbReference type="RefSeq" id="WP_065991832.1">
    <property type="nucleotide sequence ID" value="NZ_CP029397.2"/>
</dbReference>
<dbReference type="Proteomes" id="UP000245977">
    <property type="component" value="Chromosome"/>
</dbReference>
<dbReference type="AlphaFoldDB" id="A0A2S2FC18"/>
<protein>
    <submittedName>
        <fullName evidence="2">Uncharacterized protein</fullName>
    </submittedName>
</protein>
<keyword evidence="1" id="KW-0812">Transmembrane</keyword>
<evidence type="ECO:0000313" key="3">
    <source>
        <dbReference type="Proteomes" id="UP000245977"/>
    </source>
</evidence>
<dbReference type="KEGG" id="adv:DJ533_07895"/>
<keyword evidence="1" id="KW-1133">Transmembrane helix</keyword>
<evidence type="ECO:0000256" key="1">
    <source>
        <dbReference type="SAM" id="Phobius"/>
    </source>
</evidence>
<feature type="transmembrane region" description="Helical" evidence="1">
    <location>
        <begin position="12"/>
        <end position="29"/>
    </location>
</feature>